<dbReference type="Proteomes" id="UP000324222">
    <property type="component" value="Unassembled WGS sequence"/>
</dbReference>
<comment type="caution">
    <text evidence="1">The sequence shown here is derived from an EMBL/GenBank/DDBJ whole genome shotgun (WGS) entry which is preliminary data.</text>
</comment>
<evidence type="ECO:0000313" key="2">
    <source>
        <dbReference type="Proteomes" id="UP000324222"/>
    </source>
</evidence>
<protein>
    <submittedName>
        <fullName evidence="1">Uncharacterized protein</fullName>
    </submittedName>
</protein>
<accession>A0A5B7EV82</accession>
<proteinExistence type="predicted"/>
<organism evidence="1 2">
    <name type="scientific">Portunus trituberculatus</name>
    <name type="common">Swimming crab</name>
    <name type="synonym">Neptunus trituberculatus</name>
    <dbReference type="NCBI Taxonomy" id="210409"/>
    <lineage>
        <taxon>Eukaryota</taxon>
        <taxon>Metazoa</taxon>
        <taxon>Ecdysozoa</taxon>
        <taxon>Arthropoda</taxon>
        <taxon>Crustacea</taxon>
        <taxon>Multicrustacea</taxon>
        <taxon>Malacostraca</taxon>
        <taxon>Eumalacostraca</taxon>
        <taxon>Eucarida</taxon>
        <taxon>Decapoda</taxon>
        <taxon>Pleocyemata</taxon>
        <taxon>Brachyura</taxon>
        <taxon>Eubrachyura</taxon>
        <taxon>Portunoidea</taxon>
        <taxon>Portunidae</taxon>
        <taxon>Portuninae</taxon>
        <taxon>Portunus</taxon>
    </lineage>
</organism>
<name>A0A5B7EV82_PORTR</name>
<keyword evidence="2" id="KW-1185">Reference proteome</keyword>
<sequence>MCTLHLVSSSCPTALPLAPSFVPVIFYGKLRTPAEDELLIKMLTPLLLRPPLEKIVEIHPRSAASPFVLNAMFDLLPGDARGSAGPLQLMTQAFVNKHLCKHTNLLNSHQRKVLVLPIISCNSFGFKNKKIINFKKVYPSSGVEQLD</sequence>
<dbReference type="AlphaFoldDB" id="A0A5B7EV82"/>
<evidence type="ECO:0000313" key="1">
    <source>
        <dbReference type="EMBL" id="MPC38611.1"/>
    </source>
</evidence>
<dbReference type="EMBL" id="VSRR010004119">
    <property type="protein sequence ID" value="MPC38611.1"/>
    <property type="molecule type" value="Genomic_DNA"/>
</dbReference>
<gene>
    <name evidence="1" type="ORF">E2C01_032122</name>
</gene>
<reference evidence="1 2" key="1">
    <citation type="submission" date="2019-05" db="EMBL/GenBank/DDBJ databases">
        <title>Another draft genome of Portunus trituberculatus and its Hox gene families provides insights of decapod evolution.</title>
        <authorList>
            <person name="Jeong J.-H."/>
            <person name="Song I."/>
            <person name="Kim S."/>
            <person name="Choi T."/>
            <person name="Kim D."/>
            <person name="Ryu S."/>
            <person name="Kim W."/>
        </authorList>
    </citation>
    <scope>NUCLEOTIDE SEQUENCE [LARGE SCALE GENOMIC DNA]</scope>
    <source>
        <tissue evidence="1">Muscle</tissue>
    </source>
</reference>